<proteinExistence type="predicted"/>
<feature type="domain" description="Vacuolar sorting protein Vps3844 C-terminal" evidence="2">
    <location>
        <begin position="230"/>
        <end position="326"/>
    </location>
</feature>
<feature type="transmembrane region" description="Helical" evidence="1">
    <location>
        <begin position="293"/>
        <end position="313"/>
    </location>
</feature>
<evidence type="ECO:0000313" key="3">
    <source>
        <dbReference type="EMBL" id="ODV59539.1"/>
    </source>
</evidence>
<evidence type="ECO:0000313" key="4">
    <source>
        <dbReference type="Proteomes" id="UP000095038"/>
    </source>
</evidence>
<name>A0A1D2VD66_9ASCO</name>
<dbReference type="Pfam" id="PF12955">
    <property type="entry name" value="Vps3844_C"/>
    <property type="match status" value="1"/>
</dbReference>
<dbReference type="InterPro" id="IPR053065">
    <property type="entry name" value="Archenteron_Induction-Rel"/>
</dbReference>
<gene>
    <name evidence="3" type="ORF">ASCRUDRAFT_9219</name>
</gene>
<dbReference type="InterPro" id="IPR024382">
    <property type="entry name" value="Vps3844_C"/>
</dbReference>
<dbReference type="RefSeq" id="XP_020045846.1">
    <property type="nucleotide sequence ID" value="XM_020195096.1"/>
</dbReference>
<organism evidence="3 4">
    <name type="scientific">Ascoidea rubescens DSM 1968</name>
    <dbReference type="NCBI Taxonomy" id="1344418"/>
    <lineage>
        <taxon>Eukaryota</taxon>
        <taxon>Fungi</taxon>
        <taxon>Dikarya</taxon>
        <taxon>Ascomycota</taxon>
        <taxon>Saccharomycotina</taxon>
        <taxon>Saccharomycetes</taxon>
        <taxon>Ascoideaceae</taxon>
        <taxon>Ascoidea</taxon>
    </lineage>
</organism>
<dbReference type="AlphaFoldDB" id="A0A1D2VD66"/>
<dbReference type="STRING" id="1344418.A0A1D2VD66"/>
<reference evidence="4" key="1">
    <citation type="submission" date="2016-05" db="EMBL/GenBank/DDBJ databases">
        <title>Comparative genomics of biotechnologically important yeasts.</title>
        <authorList>
            <consortium name="DOE Joint Genome Institute"/>
            <person name="Riley R."/>
            <person name="Haridas S."/>
            <person name="Wolfe K.H."/>
            <person name="Lopes M.R."/>
            <person name="Hittinger C.T."/>
            <person name="Goker M."/>
            <person name="Salamov A."/>
            <person name="Wisecaver J."/>
            <person name="Long T.M."/>
            <person name="Aerts A.L."/>
            <person name="Barry K."/>
            <person name="Choi C."/>
            <person name="Clum A."/>
            <person name="Coughlan A.Y."/>
            <person name="Deshpande S."/>
            <person name="Douglass A.P."/>
            <person name="Hanson S.J."/>
            <person name="Klenk H.-P."/>
            <person name="Labutti K."/>
            <person name="Lapidus A."/>
            <person name="Lindquist E."/>
            <person name="Lipzen A."/>
            <person name="Meier-Kolthoff J.P."/>
            <person name="Ohm R.A."/>
            <person name="Otillar R.P."/>
            <person name="Pangilinan J."/>
            <person name="Peng Y."/>
            <person name="Rokas A."/>
            <person name="Rosa C.A."/>
            <person name="Scheuner C."/>
            <person name="Sibirny A.A."/>
            <person name="Slot J.C."/>
            <person name="Stielow J.B."/>
            <person name="Sun H."/>
            <person name="Kurtzman C.P."/>
            <person name="Blackwell M."/>
            <person name="Grigoriev I.V."/>
            <person name="Jeffries T.W."/>
        </authorList>
    </citation>
    <scope>NUCLEOTIDE SEQUENCE [LARGE SCALE GENOMIC DNA]</scope>
    <source>
        <strain evidence="4">DSM 1968</strain>
    </source>
</reference>
<protein>
    <recommendedName>
        <fullName evidence="2">Vacuolar sorting protein Vps3844 C-terminal domain-containing protein</fullName>
    </recommendedName>
</protein>
<dbReference type="GO" id="GO:0005783">
    <property type="term" value="C:endoplasmic reticulum"/>
    <property type="evidence" value="ECO:0007669"/>
    <property type="project" value="TreeGrafter"/>
</dbReference>
<sequence>MAVWGSATHLYLFPIFNGLSSSSSPILSSNDFKLIIAQRSGLLDNYLSNEFENPQLIGEMEGVLGFFDINEIADTKGKKKGHLVIVTNDNLDLKSNKPVNFQIDFDDALVYESINEILTDNGNEANEIDQFSIFYNFDTEDSDNTNFVDKVLSSELSVLNYDNIKIPKKLPVLNFIEKLQSFNIKITLLLINNNLKSEESSISKNTPVKTLKSIGNSKIYKRSLLTSSGCFLSEEDCIMSTNNCNTNGICSSSSNGDCWSCVCSASYNQTKRSTTTWAGSDCSKIDISIQFNLLFWSAFLLIVFLIGALKLIFKMNEQELPGILSAATNSK</sequence>
<keyword evidence="1" id="KW-1133">Transmembrane helix</keyword>
<accession>A0A1D2VD66</accession>
<keyword evidence="4" id="KW-1185">Reference proteome</keyword>
<evidence type="ECO:0000256" key="1">
    <source>
        <dbReference type="SAM" id="Phobius"/>
    </source>
</evidence>
<dbReference type="InParanoid" id="A0A1D2VD66"/>
<dbReference type="PANTHER" id="PTHR36853">
    <property type="entry name" value="EXPRESSED PROTEIN"/>
    <property type="match status" value="1"/>
</dbReference>
<keyword evidence="1" id="KW-0812">Transmembrane</keyword>
<dbReference type="GeneID" id="30968732"/>
<keyword evidence="1" id="KW-0472">Membrane</keyword>
<dbReference type="OrthoDB" id="5583277at2759"/>
<evidence type="ECO:0000259" key="2">
    <source>
        <dbReference type="Pfam" id="PF12955"/>
    </source>
</evidence>
<dbReference type="PANTHER" id="PTHR36853:SF1">
    <property type="entry name" value="DUF3844 DOMAIN-CONTAINING PROTEIN"/>
    <property type="match status" value="1"/>
</dbReference>
<dbReference type="Proteomes" id="UP000095038">
    <property type="component" value="Unassembled WGS sequence"/>
</dbReference>
<dbReference type="EMBL" id="KV454485">
    <property type="protein sequence ID" value="ODV59539.1"/>
    <property type="molecule type" value="Genomic_DNA"/>
</dbReference>